<dbReference type="EMBL" id="DF973181">
    <property type="protein sequence ID" value="GAU18233.1"/>
    <property type="molecule type" value="Genomic_DNA"/>
</dbReference>
<protein>
    <recommendedName>
        <fullName evidence="1">F-box domain-containing protein</fullName>
    </recommendedName>
</protein>
<sequence length="312" mass="36391">MSRSIPTENRISTLPDPILHHILSFLPTKSAASTTILSKRWKPLWLSVPTLHFDDRPFKNFISFRHFVSSVFLLRDTNLPIRSFYLICSKQHSDEHDINRFIYAAVQRGGIENLDLNMFVNDLVVVDLPHLKTIHLYGVLLQRYEYLPKILLRCPNLEELDIKHVLLSTPQTLDLEENLPNLIRANTYNSTVLLTLCCRAEVLHVEVNLMHLRSNCQFPMYHNLIYMELILENNHSEKWKWLLEVLNHCPKLQNLTIHEDSGYEVVDNWIDPTIVPECLSTQLRTCLLKGYKNTKAPNDNEINFVQKGLNNM</sequence>
<dbReference type="Gene3D" id="1.20.1280.50">
    <property type="match status" value="1"/>
</dbReference>
<dbReference type="Proteomes" id="UP000242715">
    <property type="component" value="Unassembled WGS sequence"/>
</dbReference>
<dbReference type="InterPro" id="IPR055294">
    <property type="entry name" value="FBL60-like"/>
</dbReference>
<name>A0A2Z6M7T7_TRISU</name>
<dbReference type="OrthoDB" id="1427045at2759"/>
<dbReference type="Pfam" id="PF00646">
    <property type="entry name" value="F-box"/>
    <property type="match status" value="1"/>
</dbReference>
<dbReference type="InterPro" id="IPR053781">
    <property type="entry name" value="F-box_AtFBL13-like"/>
</dbReference>
<organism evidence="2 3">
    <name type="scientific">Trifolium subterraneum</name>
    <name type="common">Subterranean clover</name>
    <dbReference type="NCBI Taxonomy" id="3900"/>
    <lineage>
        <taxon>Eukaryota</taxon>
        <taxon>Viridiplantae</taxon>
        <taxon>Streptophyta</taxon>
        <taxon>Embryophyta</taxon>
        <taxon>Tracheophyta</taxon>
        <taxon>Spermatophyta</taxon>
        <taxon>Magnoliopsida</taxon>
        <taxon>eudicotyledons</taxon>
        <taxon>Gunneridae</taxon>
        <taxon>Pentapetalae</taxon>
        <taxon>rosids</taxon>
        <taxon>fabids</taxon>
        <taxon>Fabales</taxon>
        <taxon>Fabaceae</taxon>
        <taxon>Papilionoideae</taxon>
        <taxon>50 kb inversion clade</taxon>
        <taxon>NPAAA clade</taxon>
        <taxon>Hologalegina</taxon>
        <taxon>IRL clade</taxon>
        <taxon>Trifolieae</taxon>
        <taxon>Trifolium</taxon>
    </lineage>
</organism>
<dbReference type="PROSITE" id="PS50181">
    <property type="entry name" value="FBOX"/>
    <property type="match status" value="1"/>
</dbReference>
<evidence type="ECO:0000313" key="3">
    <source>
        <dbReference type="Proteomes" id="UP000242715"/>
    </source>
</evidence>
<dbReference type="InterPro" id="IPR036047">
    <property type="entry name" value="F-box-like_dom_sf"/>
</dbReference>
<keyword evidence="3" id="KW-1185">Reference proteome</keyword>
<accession>A0A2Z6M7T7</accession>
<reference evidence="3" key="1">
    <citation type="journal article" date="2017" name="Front. Plant Sci.">
        <title>Climate Clever Clovers: New Paradigm to Reduce the Environmental Footprint of Ruminants by Breeding Low Methanogenic Forages Utilizing Haplotype Variation.</title>
        <authorList>
            <person name="Kaur P."/>
            <person name="Appels R."/>
            <person name="Bayer P.E."/>
            <person name="Keeble-Gagnere G."/>
            <person name="Wang J."/>
            <person name="Hirakawa H."/>
            <person name="Shirasawa K."/>
            <person name="Vercoe P."/>
            <person name="Stefanova K."/>
            <person name="Durmic Z."/>
            <person name="Nichols P."/>
            <person name="Revell C."/>
            <person name="Isobe S.N."/>
            <person name="Edwards D."/>
            <person name="Erskine W."/>
        </authorList>
    </citation>
    <scope>NUCLEOTIDE SEQUENCE [LARGE SCALE GENOMIC DNA]</scope>
    <source>
        <strain evidence="3">cv. Daliak</strain>
    </source>
</reference>
<dbReference type="SUPFAM" id="SSF52047">
    <property type="entry name" value="RNI-like"/>
    <property type="match status" value="1"/>
</dbReference>
<dbReference type="PANTHER" id="PTHR31293:SF16">
    <property type="entry name" value="RNI-LIKE SUPERFAMILY PROTEIN"/>
    <property type="match status" value="1"/>
</dbReference>
<dbReference type="InterPro" id="IPR001810">
    <property type="entry name" value="F-box_dom"/>
</dbReference>
<dbReference type="CDD" id="cd22160">
    <property type="entry name" value="F-box_AtFBL13-like"/>
    <property type="match status" value="1"/>
</dbReference>
<dbReference type="Gene3D" id="3.80.10.10">
    <property type="entry name" value="Ribonuclease Inhibitor"/>
    <property type="match status" value="1"/>
</dbReference>
<evidence type="ECO:0000259" key="1">
    <source>
        <dbReference type="PROSITE" id="PS50181"/>
    </source>
</evidence>
<dbReference type="SUPFAM" id="SSF81383">
    <property type="entry name" value="F-box domain"/>
    <property type="match status" value="1"/>
</dbReference>
<proteinExistence type="predicted"/>
<dbReference type="AlphaFoldDB" id="A0A2Z6M7T7"/>
<dbReference type="InterPro" id="IPR032675">
    <property type="entry name" value="LRR_dom_sf"/>
</dbReference>
<dbReference type="PANTHER" id="PTHR31293">
    <property type="entry name" value="RNI-LIKE SUPERFAMILY PROTEIN"/>
    <property type="match status" value="1"/>
</dbReference>
<feature type="domain" description="F-box" evidence="1">
    <location>
        <begin position="8"/>
        <end position="61"/>
    </location>
</feature>
<evidence type="ECO:0000313" key="2">
    <source>
        <dbReference type="EMBL" id="GAU18233.1"/>
    </source>
</evidence>
<gene>
    <name evidence="2" type="ORF">TSUD_175740</name>
</gene>